<dbReference type="SMART" id="SM01040">
    <property type="entry name" value="Bro-N"/>
    <property type="match status" value="1"/>
</dbReference>
<dbReference type="PROSITE" id="PS51750">
    <property type="entry name" value="BRO_N"/>
    <property type="match status" value="1"/>
</dbReference>
<evidence type="ECO:0000259" key="1">
    <source>
        <dbReference type="PROSITE" id="PS51750"/>
    </source>
</evidence>
<accession>A0A918WBC8</accession>
<dbReference type="AlphaFoldDB" id="A0A918WBC8"/>
<reference evidence="2" key="1">
    <citation type="journal article" date="2014" name="Int. J. Syst. Evol. Microbiol.">
        <title>Complete genome sequence of Corynebacterium casei LMG S-19264T (=DSM 44701T), isolated from a smear-ripened cheese.</title>
        <authorList>
            <consortium name="US DOE Joint Genome Institute (JGI-PGF)"/>
            <person name="Walter F."/>
            <person name="Albersmeier A."/>
            <person name="Kalinowski J."/>
            <person name="Ruckert C."/>
        </authorList>
    </citation>
    <scope>NUCLEOTIDE SEQUENCE</scope>
    <source>
        <strain evidence="2">JCM 4518</strain>
    </source>
</reference>
<dbReference type="RefSeq" id="WP_189982608.1">
    <property type="nucleotide sequence ID" value="NZ_BMUL01000020.1"/>
</dbReference>
<proteinExistence type="predicted"/>
<name>A0A918WBC8_9ACTN</name>
<dbReference type="EMBL" id="BMUL01000020">
    <property type="protein sequence ID" value="GHB06393.1"/>
    <property type="molecule type" value="Genomic_DNA"/>
</dbReference>
<reference evidence="2" key="2">
    <citation type="submission" date="2020-09" db="EMBL/GenBank/DDBJ databases">
        <authorList>
            <person name="Sun Q."/>
            <person name="Ohkuma M."/>
        </authorList>
    </citation>
    <scope>NUCLEOTIDE SEQUENCE</scope>
    <source>
        <strain evidence="2">JCM 4518</strain>
    </source>
</reference>
<dbReference type="PANTHER" id="PTHR36180:SF2">
    <property type="entry name" value="BRO FAMILY PROTEIN"/>
    <property type="match status" value="1"/>
</dbReference>
<dbReference type="Proteomes" id="UP000644020">
    <property type="component" value="Unassembled WGS sequence"/>
</dbReference>
<dbReference type="InterPro" id="IPR003497">
    <property type="entry name" value="BRO_N_domain"/>
</dbReference>
<gene>
    <name evidence="2" type="ORF">GCM10010305_57070</name>
</gene>
<evidence type="ECO:0000313" key="2">
    <source>
        <dbReference type="EMBL" id="GHB06393.1"/>
    </source>
</evidence>
<dbReference type="PANTHER" id="PTHR36180">
    <property type="entry name" value="DNA-BINDING PROTEIN-RELATED-RELATED"/>
    <property type="match status" value="1"/>
</dbReference>
<sequence length="276" mass="29695">MNAIDIDDFVRAAAGQGLRRLAAVDGEHWFPLVDVARGLGYGEPRAALRSVALPSRCLAPARELAPSPGILARSGIRGTARMVSLSGLVQLVTACRRPEAAPFRAWVGELVSEVQRHGGYALEPAPAHEGFVLPHELVDVLVRLESRFGDGAGFFADHADYAELLRTTRSSLSRVADSLERSFAVPRQRTGGGPAPLSAQELVASWEISGDMRAVASFLAPALVRGGVRCRPQDVTRRTGLSGDRVQDCVRLLIERGCMREVGDPDPDGTRIYVLP</sequence>
<dbReference type="Pfam" id="PF02498">
    <property type="entry name" value="Bro-N"/>
    <property type="match status" value="1"/>
</dbReference>
<keyword evidence="3" id="KW-1185">Reference proteome</keyword>
<comment type="caution">
    <text evidence="2">The sequence shown here is derived from an EMBL/GenBank/DDBJ whole genome shotgun (WGS) entry which is preliminary data.</text>
</comment>
<feature type="domain" description="Bro-N" evidence="1">
    <location>
        <begin position="1"/>
        <end position="118"/>
    </location>
</feature>
<organism evidence="2 3">
    <name type="scientific">Streptomyces termitum</name>
    <dbReference type="NCBI Taxonomy" id="67368"/>
    <lineage>
        <taxon>Bacteria</taxon>
        <taxon>Bacillati</taxon>
        <taxon>Actinomycetota</taxon>
        <taxon>Actinomycetes</taxon>
        <taxon>Kitasatosporales</taxon>
        <taxon>Streptomycetaceae</taxon>
        <taxon>Streptomyces</taxon>
    </lineage>
</organism>
<protein>
    <recommendedName>
        <fullName evidence="1">Bro-N domain-containing protein</fullName>
    </recommendedName>
</protein>
<evidence type="ECO:0000313" key="3">
    <source>
        <dbReference type="Proteomes" id="UP000644020"/>
    </source>
</evidence>